<keyword evidence="3" id="KW-1185">Reference proteome</keyword>
<dbReference type="InterPro" id="IPR002798">
    <property type="entry name" value="SpoIIM-like"/>
</dbReference>
<organism evidence="2 3">
    <name type="scientific">Candidatus Nitrosotenuis cloacae</name>
    <dbReference type="NCBI Taxonomy" id="1603555"/>
    <lineage>
        <taxon>Archaea</taxon>
        <taxon>Nitrososphaerota</taxon>
        <taxon>Candidatus Nitrosotenuis</taxon>
    </lineage>
</organism>
<reference evidence="2 3" key="1">
    <citation type="journal article" date="2016" name="Sci. Rep.">
        <title>A novel ammonia-oxidizing archaeon from wastewater treatment plant: Its enrichment, physiological and genomic characteristics.</title>
        <authorList>
            <person name="Li Y."/>
            <person name="Ding K."/>
            <person name="Wen X."/>
            <person name="Zhang B."/>
            <person name="Shen B."/>
            <person name="Yang Y."/>
        </authorList>
    </citation>
    <scope>NUCLEOTIDE SEQUENCE [LARGE SCALE GENOMIC DNA]</scope>
    <source>
        <strain evidence="2 3">SAT1</strain>
    </source>
</reference>
<dbReference type="Proteomes" id="UP000266745">
    <property type="component" value="Chromosome"/>
</dbReference>
<name>A0A3G1B2R3_9ARCH</name>
<dbReference type="RefSeq" id="WP_048186635.1">
    <property type="nucleotide sequence ID" value="NZ_CP011097.1"/>
</dbReference>
<accession>A0A3G1B2R3</accession>
<keyword evidence="1" id="KW-1133">Transmembrane helix</keyword>
<dbReference type="STRING" id="1603555.SU86_006250"/>
<dbReference type="AlphaFoldDB" id="A0A3G1B2R3"/>
<evidence type="ECO:0000313" key="2">
    <source>
        <dbReference type="EMBL" id="AJZ76037.1"/>
    </source>
</evidence>
<keyword evidence="1" id="KW-0812">Transmembrane</keyword>
<sequence>MKKRIILFFVFLGVFSAAFSLGAEMQVPEEEAKIFLEEFNKLLESLKGENFGFEIFLHNTEIALAMFIPGFGIGWGIFSAVSTGFAFAALATTTPLLGNIPPLALIFATPFGLMELAAYSLAMSRSFILIMALFKKSPLKEQWKPLVIEIGIVIGLLLLGGIIEAYMIENFEGEDLIPKIEDLKN</sequence>
<evidence type="ECO:0008006" key="4">
    <source>
        <dbReference type="Google" id="ProtNLM"/>
    </source>
</evidence>
<evidence type="ECO:0000256" key="1">
    <source>
        <dbReference type="SAM" id="Phobius"/>
    </source>
</evidence>
<feature type="transmembrane region" description="Helical" evidence="1">
    <location>
        <begin position="146"/>
        <end position="168"/>
    </location>
</feature>
<dbReference type="OrthoDB" id="10774at2157"/>
<protein>
    <recommendedName>
        <fullName evidence="4">Stage II sporulation protein M</fullName>
    </recommendedName>
</protein>
<proteinExistence type="predicted"/>
<keyword evidence="1" id="KW-0472">Membrane</keyword>
<gene>
    <name evidence="2" type="ORF">SU86_006250</name>
</gene>
<dbReference type="Pfam" id="PF01944">
    <property type="entry name" value="SpoIIM"/>
    <property type="match status" value="1"/>
</dbReference>
<dbReference type="KEGG" id="tah:SU86_006250"/>
<feature type="transmembrane region" description="Helical" evidence="1">
    <location>
        <begin position="55"/>
        <end position="78"/>
    </location>
</feature>
<feature type="transmembrane region" description="Helical" evidence="1">
    <location>
        <begin position="85"/>
        <end position="110"/>
    </location>
</feature>
<dbReference type="GeneID" id="24874150"/>
<feature type="transmembrane region" description="Helical" evidence="1">
    <location>
        <begin position="116"/>
        <end position="134"/>
    </location>
</feature>
<dbReference type="EMBL" id="CP011097">
    <property type="protein sequence ID" value="AJZ76037.1"/>
    <property type="molecule type" value="Genomic_DNA"/>
</dbReference>
<evidence type="ECO:0000313" key="3">
    <source>
        <dbReference type="Proteomes" id="UP000266745"/>
    </source>
</evidence>